<evidence type="ECO:0000313" key="1">
    <source>
        <dbReference type="EMBL" id="CAK5088078.1"/>
    </source>
</evidence>
<proteinExistence type="predicted"/>
<reference evidence="1" key="1">
    <citation type="submission" date="2023-11" db="EMBL/GenBank/DDBJ databases">
        <authorList>
            <person name="Poullet M."/>
        </authorList>
    </citation>
    <scope>NUCLEOTIDE SEQUENCE</scope>
    <source>
        <strain evidence="1">E1834</strain>
    </source>
</reference>
<sequence>MIGRRETFYLILLHSFNHLFTKLIFPFVNQKSLSKRRMRVVPPVSSCLQSSLYFSNFLLWASGFVLLSISLWLLLDPAQNFQLELLHFSENAPLLKFGIYLMAGTALLMLFVGSIGCVGAVKLERFLLGSFILLLLIALLAKLGVIILCILHQTKFSDENMSNYLSNISKNRYNRDRWVLPVMDSVQFYHHCCGGYNFSEYSESFWYLTNTERGTLPRSCCRQSQEGRAWAIQPIDPLCIQYLPGSRAFNNSVNIQGCGVPTKNHLDWQIGIVLLTCVLCSLVDLFALCLSLKCLSHVWSFYSIIDEL</sequence>
<gene>
    <name evidence="1" type="ORF">MENTE1834_LOCUS35715</name>
</gene>
<accession>A0ACB1AA93</accession>
<organism evidence="1 2">
    <name type="scientific">Meloidogyne enterolobii</name>
    <name type="common">Root-knot nematode worm</name>
    <name type="synonym">Meloidogyne mayaguensis</name>
    <dbReference type="NCBI Taxonomy" id="390850"/>
    <lineage>
        <taxon>Eukaryota</taxon>
        <taxon>Metazoa</taxon>
        <taxon>Ecdysozoa</taxon>
        <taxon>Nematoda</taxon>
        <taxon>Chromadorea</taxon>
        <taxon>Rhabditida</taxon>
        <taxon>Tylenchina</taxon>
        <taxon>Tylenchomorpha</taxon>
        <taxon>Tylenchoidea</taxon>
        <taxon>Meloidogynidae</taxon>
        <taxon>Meloidogyninae</taxon>
        <taxon>Meloidogyne</taxon>
    </lineage>
</organism>
<name>A0ACB1AA93_MELEN</name>
<keyword evidence="2" id="KW-1185">Reference proteome</keyword>
<dbReference type="EMBL" id="CAVMJV010000070">
    <property type="protein sequence ID" value="CAK5088078.1"/>
    <property type="molecule type" value="Genomic_DNA"/>
</dbReference>
<dbReference type="Proteomes" id="UP001497535">
    <property type="component" value="Unassembled WGS sequence"/>
</dbReference>
<evidence type="ECO:0000313" key="2">
    <source>
        <dbReference type="Proteomes" id="UP001497535"/>
    </source>
</evidence>
<protein>
    <submittedName>
        <fullName evidence="1">Uncharacterized protein</fullName>
    </submittedName>
</protein>
<comment type="caution">
    <text evidence="1">The sequence shown here is derived from an EMBL/GenBank/DDBJ whole genome shotgun (WGS) entry which is preliminary data.</text>
</comment>